<dbReference type="Pfam" id="PF07589">
    <property type="entry name" value="PEP-CTERM"/>
    <property type="match status" value="1"/>
</dbReference>
<organism evidence="3 4">
    <name type="scientific">[Empedobacter] haloabium</name>
    <dbReference type="NCBI Taxonomy" id="592317"/>
    <lineage>
        <taxon>Bacteria</taxon>
        <taxon>Pseudomonadati</taxon>
        <taxon>Pseudomonadota</taxon>
        <taxon>Betaproteobacteria</taxon>
        <taxon>Burkholderiales</taxon>
        <taxon>Oxalobacteraceae</taxon>
        <taxon>Telluria group</taxon>
        <taxon>Telluria group incertae sedis</taxon>
    </lineage>
</organism>
<dbReference type="InterPro" id="IPR013424">
    <property type="entry name" value="Ice-binding_C"/>
</dbReference>
<name>A0ABZ1UT33_9BURK</name>
<keyword evidence="4" id="KW-1185">Reference proteome</keyword>
<sequence>MQKHLIAAATALLTLSSVQAAPMYYAFEWKGFNYSYTTPIDPEPVTRWEPEAVISGYFKADDVNSDGIITLGEVERFNAGEGEMIGCPGRDSDISGLTGCVIEHFSYETGGPLSFRARAEWSSAGSVYRVYYWDMPEHGRSNFSNDVCCGDSWLSVTQDTKFTMIASVPEPSTWTMLAAGLVVATGAARRRSRACGRSCPTV</sequence>
<reference evidence="3 4" key="1">
    <citation type="journal article" date="2019" name="Int. J. Syst. Evol. Microbiol.">
        <title>The Draft Whole-Genome Sequence of the Antibiotic Producer Empedobacter haloabium ATCC 31962 Provides Indications for Its Taxonomic Reclassification.</title>
        <authorList>
            <person name="Miess H."/>
            <person name="Arlt P."/>
            <person name="Apel A.K."/>
            <person name="Weber T."/>
            <person name="Nieselt K."/>
            <person name="Hanssen F."/>
            <person name="Czemmel S."/>
            <person name="Nahnsen S."/>
            <person name="Gross H."/>
        </authorList>
    </citation>
    <scope>NUCLEOTIDE SEQUENCE [LARGE SCALE GENOMIC DNA]</scope>
    <source>
        <strain evidence="3 4">ATCC 31962</strain>
    </source>
</reference>
<feature type="signal peptide" evidence="1">
    <location>
        <begin position="1"/>
        <end position="20"/>
    </location>
</feature>
<keyword evidence="1" id="KW-0732">Signal</keyword>
<dbReference type="PROSITE" id="PS00018">
    <property type="entry name" value="EF_HAND_1"/>
    <property type="match status" value="1"/>
</dbReference>
<dbReference type="InterPro" id="IPR018247">
    <property type="entry name" value="EF_Hand_1_Ca_BS"/>
</dbReference>
<protein>
    <submittedName>
        <fullName evidence="3">PEP-CTERM sorting domain-containing protein</fullName>
    </submittedName>
</protein>
<evidence type="ECO:0000313" key="4">
    <source>
        <dbReference type="Proteomes" id="UP000321323"/>
    </source>
</evidence>
<dbReference type="EMBL" id="CP136508">
    <property type="protein sequence ID" value="WUR15494.1"/>
    <property type="molecule type" value="Genomic_DNA"/>
</dbReference>
<dbReference type="NCBIfam" id="TIGR02595">
    <property type="entry name" value="PEP_CTERM"/>
    <property type="match status" value="1"/>
</dbReference>
<feature type="chain" id="PRO_5045270084" evidence="1">
    <location>
        <begin position="21"/>
        <end position="202"/>
    </location>
</feature>
<evidence type="ECO:0000313" key="3">
    <source>
        <dbReference type="EMBL" id="WUR15494.1"/>
    </source>
</evidence>
<accession>A0ABZ1UT33</accession>
<evidence type="ECO:0000259" key="2">
    <source>
        <dbReference type="Pfam" id="PF07589"/>
    </source>
</evidence>
<dbReference type="Proteomes" id="UP000321323">
    <property type="component" value="Chromosome"/>
</dbReference>
<evidence type="ECO:0000256" key="1">
    <source>
        <dbReference type="SAM" id="SignalP"/>
    </source>
</evidence>
<feature type="domain" description="Ice-binding protein C-terminal" evidence="2">
    <location>
        <begin position="167"/>
        <end position="191"/>
    </location>
</feature>
<proteinExistence type="predicted"/>
<gene>
    <name evidence="3" type="ORF">E7V67_010450</name>
</gene>